<keyword evidence="2" id="KW-1185">Reference proteome</keyword>
<gene>
    <name evidence="1" type="ORF">DPX16_19167</name>
</gene>
<dbReference type="Proteomes" id="UP000281406">
    <property type="component" value="Unassembled WGS sequence"/>
</dbReference>
<organism evidence="1 2">
    <name type="scientific">Anabarilius grahami</name>
    <name type="common">Kanglang fish</name>
    <name type="synonym">Barilius grahami</name>
    <dbReference type="NCBI Taxonomy" id="495550"/>
    <lineage>
        <taxon>Eukaryota</taxon>
        <taxon>Metazoa</taxon>
        <taxon>Chordata</taxon>
        <taxon>Craniata</taxon>
        <taxon>Vertebrata</taxon>
        <taxon>Euteleostomi</taxon>
        <taxon>Actinopterygii</taxon>
        <taxon>Neopterygii</taxon>
        <taxon>Teleostei</taxon>
        <taxon>Ostariophysi</taxon>
        <taxon>Cypriniformes</taxon>
        <taxon>Xenocyprididae</taxon>
        <taxon>Xenocypridinae</taxon>
        <taxon>Xenocypridinae incertae sedis</taxon>
        <taxon>Anabarilius</taxon>
    </lineage>
</organism>
<proteinExistence type="predicted"/>
<sequence length="146" mass="16534">MAPAGHFNPADAYITALNEKSSQNGIHRHSLQAVPVSLSLLSLPGSRILDYRRVPFSGLDYPWFLIPAVALRHPVHHHSARHRFCTSQSLPQLSIWNRWPAWTADHVTPHSPQNRLWLQAEPGHRIQPHLLFVSPSPEGCKNSQRN</sequence>
<evidence type="ECO:0000313" key="1">
    <source>
        <dbReference type="EMBL" id="ROL51648.1"/>
    </source>
</evidence>
<comment type="caution">
    <text evidence="1">The sequence shown here is derived from an EMBL/GenBank/DDBJ whole genome shotgun (WGS) entry which is preliminary data.</text>
</comment>
<protein>
    <submittedName>
        <fullName evidence="1">Uncharacterized protein</fullName>
    </submittedName>
</protein>
<accession>A0A3N0Z162</accession>
<reference evidence="1 2" key="1">
    <citation type="submission" date="2018-10" db="EMBL/GenBank/DDBJ databases">
        <title>Genome assembly for a Yunnan-Guizhou Plateau 3E fish, Anabarilius grahami (Regan), and its evolutionary and genetic applications.</title>
        <authorList>
            <person name="Jiang W."/>
        </authorList>
    </citation>
    <scope>NUCLEOTIDE SEQUENCE [LARGE SCALE GENOMIC DNA]</scope>
    <source>
        <strain evidence="1">AG-KIZ</strain>
        <tissue evidence="1">Muscle</tissue>
    </source>
</reference>
<name>A0A3N0Z162_ANAGA</name>
<evidence type="ECO:0000313" key="2">
    <source>
        <dbReference type="Proteomes" id="UP000281406"/>
    </source>
</evidence>
<dbReference type="AlphaFoldDB" id="A0A3N0Z162"/>
<dbReference type="EMBL" id="RJVU01018281">
    <property type="protein sequence ID" value="ROL51648.1"/>
    <property type="molecule type" value="Genomic_DNA"/>
</dbReference>